<dbReference type="InterPro" id="IPR001374">
    <property type="entry name" value="R3H_dom"/>
</dbReference>
<feature type="compositionally biased region" description="Gly residues" evidence="1">
    <location>
        <begin position="75"/>
        <end position="85"/>
    </location>
</feature>
<feature type="compositionally biased region" description="Polar residues" evidence="1">
    <location>
        <begin position="245"/>
        <end position="263"/>
    </location>
</feature>
<feature type="compositionally biased region" description="Low complexity" evidence="1">
    <location>
        <begin position="1"/>
        <end position="11"/>
    </location>
</feature>
<feature type="region of interest" description="Disordered" evidence="1">
    <location>
        <begin position="539"/>
        <end position="741"/>
    </location>
</feature>
<sequence>MPRGNNSRGRGSPRGSGRGRGRGRGGRGRGRGQGYSDDTPRGNYPHSEMDVVVQVWQEPSSNLSRGGTPLRGRGGRPGFGSGSGSGTPQRGSAPQRGGSMPQRGGNTPRRGMGTRGRSRGRGTDAPRARPGFGYGTNRNRYAPDTPLSKQSHSGGLYLKPIKFVPSVLTRTLFDEEEDILQPVAESAGPSEESHVPTADRVTRVFSGGNFPPPPPSSSSSEDGVSDHEEELEEVDFADMGKLFSQLHTAQASARTRASQGASSSREEVFTGVYSKRNHSVATPSSHPALERADVSPKKPNPVFIDTVVSEATAIAVHSITTLEHSTAALAITKDDEIVTDKPDIISSSQSPTVPMLNETTASPTCLPEDDTPTFFVDTEPTKPFAHRSAGDVVLYDRTDWGGAPLGEEDELIVYVAPHPRSGQASPIPNIPRVRLPSRSVLTGTTKPIQTHPEPVANEDTIGNKGFPVQSEAPQFSSISFDFSTPSTKKQSRQRPVFTAGDRSKVRIQAMKQDARVARKRAQRRAMFGSFGAMLSEARLRDADERERKSARWESRRKDDSDVDFGDDDEDDPLANDGVDELSNGLGGMDLDPDVEPDLEAMKGFVQSMSAEGLRHRTMDEIQDEEQMRMEDEEEDGSDSHGSYNNTSDEEDKEENAVFEVEEEILIAESEGGRPGEPSHSDHPDETEDSSDDELSPGASFQARLRRVREKSRSMKPETTAAEGDSEEEESDSPFPLWNRGDSDDYYIAQMEDMLEMHSGIAGGKDRKLCNKLFRAIRNGQFDHVDDYEELDGSFSYQPAKRMKDKIKELPTELQERWERDRAKKAEYKRAREEARLLDAVDPISPKKGGKKGRKAMRAAARLDPRELAEIQNAIVDMVSLEKQIRRFISDTSGKNNMVLPPMNKASRKEVHELANSFNLKSQSKGKGTGRYTTLIKSTNIRAINERKVKSVMKKHGGRFDTVPRHKDGDEVGKAAPKIEQTNVGFRMLASMGWAEGDRIGGDASTGIDAPLTAIIKNTKLGLGATR</sequence>
<evidence type="ECO:0000313" key="4">
    <source>
        <dbReference type="EMBL" id="KAG1787031.1"/>
    </source>
</evidence>
<dbReference type="SMART" id="SM00393">
    <property type="entry name" value="R3H"/>
    <property type="match status" value="1"/>
</dbReference>
<dbReference type="AlphaFoldDB" id="A0A9P7DCA9"/>
<feature type="compositionally biased region" description="Basic and acidic residues" evidence="1">
    <location>
        <begin position="612"/>
        <end position="629"/>
    </location>
</feature>
<evidence type="ECO:0000256" key="1">
    <source>
        <dbReference type="SAM" id="MobiDB-lite"/>
    </source>
</evidence>
<dbReference type="OrthoDB" id="21470at2759"/>
<dbReference type="PANTHER" id="PTHR14195">
    <property type="entry name" value="G PATCH DOMAIN CONTAINING PROTEIN 2"/>
    <property type="match status" value="1"/>
</dbReference>
<dbReference type="Proteomes" id="UP000719766">
    <property type="component" value="Unassembled WGS sequence"/>
</dbReference>
<dbReference type="GeneID" id="64589605"/>
<name>A0A9P7DCA9_9AGAM</name>
<dbReference type="SMART" id="SM00443">
    <property type="entry name" value="G_patch"/>
    <property type="match status" value="1"/>
</dbReference>
<feature type="compositionally biased region" description="Basic residues" evidence="1">
    <location>
        <begin position="17"/>
        <end position="30"/>
    </location>
</feature>
<proteinExistence type="predicted"/>
<comment type="caution">
    <text evidence="4">The sequence shown here is derived from an EMBL/GenBank/DDBJ whole genome shotgun (WGS) entry which is preliminary data.</text>
</comment>
<dbReference type="PROSITE" id="PS50174">
    <property type="entry name" value="G_PATCH"/>
    <property type="match status" value="1"/>
</dbReference>
<feature type="region of interest" description="Disordered" evidence="1">
    <location>
        <begin position="180"/>
        <end position="296"/>
    </location>
</feature>
<feature type="region of interest" description="Disordered" evidence="1">
    <location>
        <begin position="342"/>
        <end position="367"/>
    </location>
</feature>
<dbReference type="RefSeq" id="XP_041154415.1">
    <property type="nucleotide sequence ID" value="XM_041295841.1"/>
</dbReference>
<feature type="compositionally biased region" description="Polar residues" evidence="1">
    <location>
        <begin position="471"/>
        <end position="488"/>
    </location>
</feature>
<feature type="region of interest" description="Disordered" evidence="1">
    <location>
        <begin position="443"/>
        <end position="504"/>
    </location>
</feature>
<keyword evidence="5" id="KW-1185">Reference proteome</keyword>
<feature type="domain" description="G-patch" evidence="2">
    <location>
        <begin position="980"/>
        <end position="1026"/>
    </location>
</feature>
<protein>
    <recommendedName>
        <fullName evidence="6">Protein SQS1</fullName>
    </recommendedName>
</protein>
<dbReference type="Pfam" id="PF01585">
    <property type="entry name" value="G-patch"/>
    <property type="match status" value="1"/>
</dbReference>
<feature type="compositionally biased region" description="Acidic residues" evidence="1">
    <location>
        <begin position="227"/>
        <end position="236"/>
    </location>
</feature>
<dbReference type="InterPro" id="IPR051189">
    <property type="entry name" value="Splicing_assoc_domain"/>
</dbReference>
<dbReference type="GO" id="GO:0003676">
    <property type="term" value="F:nucleic acid binding"/>
    <property type="evidence" value="ECO:0007669"/>
    <property type="project" value="UniProtKB-UniRule"/>
</dbReference>
<feature type="compositionally biased region" description="Basic and acidic residues" evidence="1">
    <location>
        <begin position="670"/>
        <end position="683"/>
    </location>
</feature>
<dbReference type="InterPro" id="IPR000467">
    <property type="entry name" value="G_patch_dom"/>
</dbReference>
<dbReference type="SUPFAM" id="SSF82708">
    <property type="entry name" value="R3H domain"/>
    <property type="match status" value="1"/>
</dbReference>
<feature type="region of interest" description="Disordered" evidence="1">
    <location>
        <begin position="1"/>
        <end position="156"/>
    </location>
</feature>
<accession>A0A9P7DCA9</accession>
<organism evidence="4 5">
    <name type="scientific">Suillus plorans</name>
    <dbReference type="NCBI Taxonomy" id="116603"/>
    <lineage>
        <taxon>Eukaryota</taxon>
        <taxon>Fungi</taxon>
        <taxon>Dikarya</taxon>
        <taxon>Basidiomycota</taxon>
        <taxon>Agaricomycotina</taxon>
        <taxon>Agaricomycetes</taxon>
        <taxon>Agaricomycetidae</taxon>
        <taxon>Boletales</taxon>
        <taxon>Suillineae</taxon>
        <taxon>Suillaceae</taxon>
        <taxon>Suillus</taxon>
    </lineage>
</organism>
<feature type="compositionally biased region" description="Polar residues" evidence="1">
    <location>
        <begin position="345"/>
        <end position="363"/>
    </location>
</feature>
<dbReference type="Gene3D" id="3.30.1370.50">
    <property type="entry name" value="R3H-like domain"/>
    <property type="match status" value="1"/>
</dbReference>
<dbReference type="PROSITE" id="PS51061">
    <property type="entry name" value="R3H"/>
    <property type="match status" value="1"/>
</dbReference>
<evidence type="ECO:0000313" key="5">
    <source>
        <dbReference type="Proteomes" id="UP000719766"/>
    </source>
</evidence>
<evidence type="ECO:0008006" key="6">
    <source>
        <dbReference type="Google" id="ProtNLM"/>
    </source>
</evidence>
<evidence type="ECO:0000259" key="3">
    <source>
        <dbReference type="PROSITE" id="PS51061"/>
    </source>
</evidence>
<feature type="compositionally biased region" description="Acidic residues" evidence="1">
    <location>
        <begin position="684"/>
        <end position="694"/>
    </location>
</feature>
<feature type="compositionally biased region" description="Basic and acidic residues" evidence="1">
    <location>
        <begin position="539"/>
        <end position="559"/>
    </location>
</feature>
<feature type="domain" description="R3H" evidence="3">
    <location>
        <begin position="874"/>
        <end position="938"/>
    </location>
</feature>
<dbReference type="EMBL" id="JABBWE010000085">
    <property type="protein sequence ID" value="KAG1787031.1"/>
    <property type="molecule type" value="Genomic_DNA"/>
</dbReference>
<reference evidence="4" key="1">
    <citation type="journal article" date="2020" name="New Phytol.">
        <title>Comparative genomics reveals dynamic genome evolution in host specialist ectomycorrhizal fungi.</title>
        <authorList>
            <person name="Lofgren L.A."/>
            <person name="Nguyen N.H."/>
            <person name="Vilgalys R."/>
            <person name="Ruytinx J."/>
            <person name="Liao H.L."/>
            <person name="Branco S."/>
            <person name="Kuo A."/>
            <person name="LaButti K."/>
            <person name="Lipzen A."/>
            <person name="Andreopoulos W."/>
            <person name="Pangilinan J."/>
            <person name="Riley R."/>
            <person name="Hundley H."/>
            <person name="Na H."/>
            <person name="Barry K."/>
            <person name="Grigoriev I.V."/>
            <person name="Stajich J.E."/>
            <person name="Kennedy P.G."/>
        </authorList>
    </citation>
    <scope>NUCLEOTIDE SEQUENCE</scope>
    <source>
        <strain evidence="4">S12</strain>
    </source>
</reference>
<dbReference type="Pfam" id="PF01424">
    <property type="entry name" value="R3H"/>
    <property type="match status" value="1"/>
</dbReference>
<evidence type="ECO:0000259" key="2">
    <source>
        <dbReference type="PROSITE" id="PS50174"/>
    </source>
</evidence>
<dbReference type="InterPro" id="IPR036867">
    <property type="entry name" value="R3H_dom_sf"/>
</dbReference>
<gene>
    <name evidence="4" type="ORF">HD556DRAFT_1003282</name>
</gene>
<feature type="compositionally biased region" description="Acidic residues" evidence="1">
    <location>
        <begin position="560"/>
        <end position="579"/>
    </location>
</feature>